<evidence type="ECO:0000256" key="1">
    <source>
        <dbReference type="ARBA" id="ARBA00022729"/>
    </source>
</evidence>
<keyword evidence="4" id="KW-1185">Reference proteome</keyword>
<name>A0ABT6Q141_9PROT</name>
<comment type="caution">
    <text evidence="3">The sequence shown here is derived from an EMBL/GenBank/DDBJ whole genome shotgun (WGS) entry which is preliminary data.</text>
</comment>
<evidence type="ECO:0000256" key="2">
    <source>
        <dbReference type="SAM" id="SignalP"/>
    </source>
</evidence>
<dbReference type="InterPro" id="IPR004564">
    <property type="entry name" value="OM_lipoprot_carrier_LolA-like"/>
</dbReference>
<dbReference type="EMBL" id="JASBAO010000001">
    <property type="protein sequence ID" value="MDI2090830.1"/>
    <property type="molecule type" value="Genomic_DNA"/>
</dbReference>
<organism evidence="3 4">
    <name type="scientific">Commensalibacter oyaizuii</name>
    <dbReference type="NCBI Taxonomy" id="3043873"/>
    <lineage>
        <taxon>Bacteria</taxon>
        <taxon>Pseudomonadati</taxon>
        <taxon>Pseudomonadota</taxon>
        <taxon>Alphaproteobacteria</taxon>
        <taxon>Acetobacterales</taxon>
        <taxon>Acetobacteraceae</taxon>
    </lineage>
</organism>
<protein>
    <submittedName>
        <fullName evidence="3">Outer-membrane lipoprotein carrier protein LolA</fullName>
    </submittedName>
</protein>
<keyword evidence="1 2" id="KW-0732">Signal</keyword>
<dbReference type="PROSITE" id="PS51257">
    <property type="entry name" value="PROKAR_LIPOPROTEIN"/>
    <property type="match status" value="1"/>
</dbReference>
<dbReference type="Gene3D" id="2.50.20.10">
    <property type="entry name" value="Lipoprotein localisation LolA/LolB/LppX"/>
    <property type="match status" value="1"/>
</dbReference>
<dbReference type="InterPro" id="IPR029046">
    <property type="entry name" value="LolA/LolB/LppX"/>
</dbReference>
<sequence>MKWARRSLAVLFPILLAACHAGQETRPTCELTAISQVESYLNDEKGFEGQFTQTWPDGGQSSGRVVYEPGKLRLNYEYPSTMIVVAKDKRMVAKEFAHQSITRIGLSRNPLGLMLQSPVHLVKPILVTNVQRHPHQLQISLASADNPSQGLLTLRFKEELGRLTLEQMQAVDVRGGRTIMDLRDIQQGVQVPASYFAYPDGQK</sequence>
<dbReference type="Proteomes" id="UP001431634">
    <property type="component" value="Unassembled WGS sequence"/>
</dbReference>
<dbReference type="RefSeq" id="WP_281447949.1">
    <property type="nucleotide sequence ID" value="NZ_JASBAO010000001.1"/>
</dbReference>
<evidence type="ECO:0000313" key="4">
    <source>
        <dbReference type="Proteomes" id="UP001431634"/>
    </source>
</evidence>
<dbReference type="SUPFAM" id="SSF89392">
    <property type="entry name" value="Prokaryotic lipoproteins and lipoprotein localization factors"/>
    <property type="match status" value="1"/>
</dbReference>
<dbReference type="CDD" id="cd16325">
    <property type="entry name" value="LolA"/>
    <property type="match status" value="1"/>
</dbReference>
<reference evidence="3" key="1">
    <citation type="submission" date="2023-05" db="EMBL/GenBank/DDBJ databases">
        <title>Whole genome sequence of Commensalibacter sp.</title>
        <authorList>
            <person name="Charoenyingcharoen P."/>
            <person name="Yukphan P."/>
        </authorList>
    </citation>
    <scope>NUCLEOTIDE SEQUENCE</scope>
    <source>
        <strain evidence="3">TBRC 16381</strain>
    </source>
</reference>
<dbReference type="Pfam" id="PF03548">
    <property type="entry name" value="LolA"/>
    <property type="match status" value="1"/>
</dbReference>
<proteinExistence type="predicted"/>
<dbReference type="PANTHER" id="PTHR35869">
    <property type="entry name" value="OUTER-MEMBRANE LIPOPROTEIN CARRIER PROTEIN"/>
    <property type="match status" value="1"/>
</dbReference>
<keyword evidence="3" id="KW-0449">Lipoprotein</keyword>
<dbReference type="PANTHER" id="PTHR35869:SF1">
    <property type="entry name" value="OUTER-MEMBRANE LIPOPROTEIN CARRIER PROTEIN"/>
    <property type="match status" value="1"/>
</dbReference>
<feature type="signal peptide" evidence="2">
    <location>
        <begin position="1"/>
        <end position="21"/>
    </location>
</feature>
<evidence type="ECO:0000313" key="3">
    <source>
        <dbReference type="EMBL" id="MDI2090830.1"/>
    </source>
</evidence>
<feature type="chain" id="PRO_5045172207" evidence="2">
    <location>
        <begin position="22"/>
        <end position="203"/>
    </location>
</feature>
<accession>A0ABT6Q141</accession>
<gene>
    <name evidence="3" type="ORF">QJV27_05485</name>
</gene>